<accession>A0AA36UK60</accession>
<evidence type="ECO:0000256" key="2">
    <source>
        <dbReference type="ARBA" id="ARBA00008854"/>
    </source>
</evidence>
<organism evidence="7 8">
    <name type="scientific">Neisseria macacae ATCC 33926</name>
    <dbReference type="NCBI Taxonomy" id="997348"/>
    <lineage>
        <taxon>Bacteria</taxon>
        <taxon>Pseudomonadati</taxon>
        <taxon>Pseudomonadota</taxon>
        <taxon>Betaproteobacteria</taxon>
        <taxon>Neisseriales</taxon>
        <taxon>Neisseriaceae</taxon>
        <taxon>Neisseria</taxon>
    </lineage>
</organism>
<dbReference type="InterPro" id="IPR023353">
    <property type="entry name" value="LemA-like_dom_sf"/>
</dbReference>
<keyword evidence="4" id="KW-1133">Transmembrane helix</keyword>
<dbReference type="InterPro" id="IPR007156">
    <property type="entry name" value="MamQ_LemA"/>
</dbReference>
<evidence type="ECO:0000256" key="1">
    <source>
        <dbReference type="ARBA" id="ARBA00004167"/>
    </source>
</evidence>
<evidence type="ECO:0000256" key="4">
    <source>
        <dbReference type="ARBA" id="ARBA00022989"/>
    </source>
</evidence>
<dbReference type="PANTHER" id="PTHR34478:SF2">
    <property type="entry name" value="MEMBRANE PROTEIN"/>
    <property type="match status" value="1"/>
</dbReference>
<evidence type="ECO:0000256" key="3">
    <source>
        <dbReference type="ARBA" id="ARBA00022692"/>
    </source>
</evidence>
<comment type="subcellular location">
    <subcellularLocation>
        <location evidence="1">Membrane</location>
        <topology evidence="1">Single-pass membrane protein</topology>
    </subcellularLocation>
</comment>
<comment type="caution">
    <text evidence="7">The sequence shown here is derived from an EMBL/GenBank/DDBJ whole genome shotgun (WGS) entry which is preliminary data.</text>
</comment>
<keyword evidence="5" id="KW-0472">Membrane</keyword>
<evidence type="ECO:0000256" key="6">
    <source>
        <dbReference type="SAM" id="Coils"/>
    </source>
</evidence>
<evidence type="ECO:0000313" key="7">
    <source>
        <dbReference type="EMBL" id="EGQ77464.1"/>
    </source>
</evidence>
<dbReference type="Gene3D" id="1.20.1440.20">
    <property type="entry name" value="LemA-like domain"/>
    <property type="match status" value="1"/>
</dbReference>
<dbReference type="GO" id="GO:0016020">
    <property type="term" value="C:membrane"/>
    <property type="evidence" value="ECO:0007669"/>
    <property type="project" value="UniProtKB-SubCell"/>
</dbReference>
<proteinExistence type="inferred from homology"/>
<dbReference type="EMBL" id="AFQE01000046">
    <property type="protein sequence ID" value="EGQ77464.1"/>
    <property type="molecule type" value="Genomic_DNA"/>
</dbReference>
<protein>
    <submittedName>
        <fullName evidence="7">LemA family protein</fullName>
    </submittedName>
</protein>
<evidence type="ECO:0000313" key="8">
    <source>
        <dbReference type="Proteomes" id="UP000004982"/>
    </source>
</evidence>
<comment type="similarity">
    <text evidence="2">Belongs to the LemA family.</text>
</comment>
<dbReference type="AlphaFoldDB" id="A0AA36UK60"/>
<feature type="coiled-coil region" evidence="6">
    <location>
        <begin position="123"/>
        <end position="157"/>
    </location>
</feature>
<evidence type="ECO:0000256" key="5">
    <source>
        <dbReference type="ARBA" id="ARBA00023136"/>
    </source>
</evidence>
<dbReference type="PANTHER" id="PTHR34478">
    <property type="entry name" value="PROTEIN LEMA"/>
    <property type="match status" value="1"/>
</dbReference>
<dbReference type="Proteomes" id="UP000004982">
    <property type="component" value="Unassembled WGS sequence"/>
</dbReference>
<reference evidence="7 8" key="1">
    <citation type="submission" date="2011-05" db="EMBL/GenBank/DDBJ databases">
        <authorList>
            <person name="Muzny D."/>
            <person name="Qin X."/>
            <person name="Deng J."/>
            <person name="Jiang H."/>
            <person name="Liu Y."/>
            <person name="Qu J."/>
            <person name="Song X.-Z."/>
            <person name="Zhang L."/>
            <person name="Thornton R."/>
            <person name="Coyle M."/>
            <person name="Francisco L."/>
            <person name="Jackson L."/>
            <person name="Javaid M."/>
            <person name="Korchina V."/>
            <person name="Kovar C."/>
            <person name="Mata R."/>
            <person name="Mathew T."/>
            <person name="Ngo R."/>
            <person name="Nguyen L."/>
            <person name="Nguyen N."/>
            <person name="Okwuonu G."/>
            <person name="Ongeri F."/>
            <person name="Pham C."/>
            <person name="Simmons D."/>
            <person name="Wilczek-Boney K."/>
            <person name="Hale W."/>
            <person name="Jakkamsetti A."/>
            <person name="Pham P."/>
            <person name="Ruth R."/>
            <person name="San Lucas F."/>
            <person name="Warren J."/>
            <person name="Zhang J."/>
            <person name="Zhao Z."/>
            <person name="Zhou C."/>
            <person name="Zhu D."/>
            <person name="Lee S."/>
            <person name="Bess C."/>
            <person name="Blankenburg K."/>
            <person name="Forbes L."/>
            <person name="Fu Q."/>
            <person name="Gubbala S."/>
            <person name="Hirani K."/>
            <person name="Jayaseelan J.C."/>
            <person name="Lara F."/>
            <person name="Munidasa M."/>
            <person name="Palculict T."/>
            <person name="Patil S."/>
            <person name="Pu L.-L."/>
            <person name="Saada N."/>
            <person name="Tang L."/>
            <person name="Weissenberger G."/>
            <person name="Zhu Y."/>
            <person name="Hemphill L."/>
            <person name="Shang Y."/>
            <person name="Youmans B."/>
            <person name="Ayvaz T."/>
            <person name="Ross M."/>
            <person name="Santibanez J."/>
            <person name="Aqrawi P."/>
            <person name="Gross S."/>
            <person name="Joshi V."/>
            <person name="Fowler G."/>
            <person name="Nazareth L."/>
            <person name="Reid J."/>
            <person name="Worley K."/>
            <person name="Petrosino J."/>
            <person name="Highlander S."/>
            <person name="Gibbs R."/>
        </authorList>
    </citation>
    <scope>NUCLEOTIDE SEQUENCE [LARGE SCALE GENOMIC DNA]</scope>
    <source>
        <strain evidence="7 8">ATCC 33926</strain>
    </source>
</reference>
<keyword evidence="6" id="KW-0175">Coiled coil</keyword>
<name>A0AA36UK60_9NEIS</name>
<gene>
    <name evidence="7" type="primary">lemA</name>
    <name evidence="7" type="ORF">HMPREF9418_1003</name>
</gene>
<sequence>MWLMWKKWWPIVLAVLVIGIVGRSYYVMHAQAQDIKHAWVEVMKQYGQRSALVSDLSNVVKTYAGPEEDILFKLSDIQSRAVRMNLNLEEAANPAKLKRFQEVQGELSGILTQMTLISDHYPLLAESLDYQRLTTRLEEAENRINQARNNYIQAVRTYNATLRRFPQSMTAKLFGQYVRANFSIENEREISNAQRVQF</sequence>
<dbReference type="Pfam" id="PF04011">
    <property type="entry name" value="LemA"/>
    <property type="match status" value="1"/>
</dbReference>
<dbReference type="SUPFAM" id="SSF140478">
    <property type="entry name" value="LemA-like"/>
    <property type="match status" value="1"/>
</dbReference>
<keyword evidence="3" id="KW-0812">Transmembrane</keyword>